<evidence type="ECO:0000313" key="4">
    <source>
        <dbReference type="EMBL" id="MFB9260547.1"/>
    </source>
</evidence>
<keyword evidence="1" id="KW-0479">Metal-binding</keyword>
<keyword evidence="5" id="KW-1185">Reference proteome</keyword>
<keyword evidence="2" id="KW-0378">Hydrolase</keyword>
<feature type="domain" description="NodB homology" evidence="3">
    <location>
        <begin position="1"/>
        <end position="173"/>
    </location>
</feature>
<dbReference type="Gene3D" id="3.20.20.370">
    <property type="entry name" value="Glycoside hydrolase/deacetylase"/>
    <property type="match status" value="1"/>
</dbReference>
<dbReference type="InterPro" id="IPR011330">
    <property type="entry name" value="Glyco_hydro/deAcase_b/a-brl"/>
</dbReference>
<dbReference type="PANTHER" id="PTHR10587:SF133">
    <property type="entry name" value="CHITIN DEACETYLASE 1-RELATED"/>
    <property type="match status" value="1"/>
</dbReference>
<organism evidence="4 5">
    <name type="scientific">Dietzia aerolata</name>
    <dbReference type="NCBI Taxonomy" id="595984"/>
    <lineage>
        <taxon>Bacteria</taxon>
        <taxon>Bacillati</taxon>
        <taxon>Actinomycetota</taxon>
        <taxon>Actinomycetes</taxon>
        <taxon>Mycobacteriales</taxon>
        <taxon>Dietziaceae</taxon>
        <taxon>Dietzia</taxon>
    </lineage>
</organism>
<dbReference type="SUPFAM" id="SSF88713">
    <property type="entry name" value="Glycoside hydrolase/deacetylase"/>
    <property type="match status" value="1"/>
</dbReference>
<evidence type="ECO:0000259" key="3">
    <source>
        <dbReference type="PROSITE" id="PS51677"/>
    </source>
</evidence>
<reference evidence="4 5" key="1">
    <citation type="submission" date="2024-09" db="EMBL/GenBank/DDBJ databases">
        <authorList>
            <person name="Sun Q."/>
            <person name="Mori K."/>
        </authorList>
    </citation>
    <scope>NUCLEOTIDE SEQUENCE [LARGE SCALE GENOMIC DNA]</scope>
    <source>
        <strain evidence="4 5">CCM 7659</strain>
    </source>
</reference>
<name>A0ABV5JS43_9ACTN</name>
<dbReference type="InterPro" id="IPR050248">
    <property type="entry name" value="Polysacc_deacetylase_ArnD"/>
</dbReference>
<evidence type="ECO:0000313" key="5">
    <source>
        <dbReference type="Proteomes" id="UP001589700"/>
    </source>
</evidence>
<dbReference type="RefSeq" id="WP_182631531.1">
    <property type="nucleotide sequence ID" value="NZ_JAALDM010000062.1"/>
</dbReference>
<dbReference type="EMBL" id="JBHMDY010000006">
    <property type="protein sequence ID" value="MFB9260547.1"/>
    <property type="molecule type" value="Genomic_DNA"/>
</dbReference>
<protein>
    <submittedName>
        <fullName evidence="4">Polysaccharide deacetylase family protein</fullName>
    </submittedName>
</protein>
<sequence>MALTFDDGPDRVTTSRLLDLLEARRTPATFFVLGHRIAGNEDLLSRMVHLGMEVENHTWDHPKLTHLAPDAVVDQIRRTNEEIVRATGRHPEHLRPPGGNWSPGVTPTDGLTLTTWDVDPRDWFHRNRAAVVQNTLSAVQPGSIVLLHDIHPSTIDAVPEILDGLEARGLAPVTLRELSTSGTLPHE</sequence>
<gene>
    <name evidence="4" type="ORF">ACFFVD_12100</name>
</gene>
<dbReference type="InterPro" id="IPR002509">
    <property type="entry name" value="NODB_dom"/>
</dbReference>
<comment type="caution">
    <text evidence="4">The sequence shown here is derived from an EMBL/GenBank/DDBJ whole genome shotgun (WGS) entry which is preliminary data.</text>
</comment>
<dbReference type="Proteomes" id="UP001589700">
    <property type="component" value="Unassembled WGS sequence"/>
</dbReference>
<evidence type="ECO:0000256" key="1">
    <source>
        <dbReference type="ARBA" id="ARBA00022723"/>
    </source>
</evidence>
<evidence type="ECO:0000256" key="2">
    <source>
        <dbReference type="ARBA" id="ARBA00022801"/>
    </source>
</evidence>
<dbReference type="PANTHER" id="PTHR10587">
    <property type="entry name" value="GLYCOSYL TRANSFERASE-RELATED"/>
    <property type="match status" value="1"/>
</dbReference>
<accession>A0ABV5JS43</accession>
<dbReference type="PROSITE" id="PS51677">
    <property type="entry name" value="NODB"/>
    <property type="match status" value="1"/>
</dbReference>
<proteinExistence type="predicted"/>
<dbReference type="Pfam" id="PF01522">
    <property type="entry name" value="Polysacc_deac_1"/>
    <property type="match status" value="1"/>
</dbReference>